<evidence type="ECO:0000313" key="10">
    <source>
        <dbReference type="Proteomes" id="UP000250235"/>
    </source>
</evidence>
<accession>A0A2Z7BW09</accession>
<dbReference type="Pfam" id="PF03106">
    <property type="entry name" value="WRKY"/>
    <property type="match status" value="2"/>
</dbReference>
<dbReference type="EMBL" id="KV003914">
    <property type="protein sequence ID" value="KZV36245.1"/>
    <property type="molecule type" value="Genomic_DNA"/>
</dbReference>
<gene>
    <name evidence="9" type="ORF">F511_14263</name>
</gene>
<dbReference type="OrthoDB" id="1923003at2759"/>
<organism evidence="9 10">
    <name type="scientific">Dorcoceras hygrometricum</name>
    <dbReference type="NCBI Taxonomy" id="472368"/>
    <lineage>
        <taxon>Eukaryota</taxon>
        <taxon>Viridiplantae</taxon>
        <taxon>Streptophyta</taxon>
        <taxon>Embryophyta</taxon>
        <taxon>Tracheophyta</taxon>
        <taxon>Spermatophyta</taxon>
        <taxon>Magnoliopsida</taxon>
        <taxon>eudicotyledons</taxon>
        <taxon>Gunneridae</taxon>
        <taxon>Pentapetalae</taxon>
        <taxon>asterids</taxon>
        <taxon>lamiids</taxon>
        <taxon>Lamiales</taxon>
        <taxon>Gesneriaceae</taxon>
        <taxon>Didymocarpoideae</taxon>
        <taxon>Trichosporeae</taxon>
        <taxon>Loxocarpinae</taxon>
        <taxon>Dorcoceras</taxon>
    </lineage>
</organism>
<dbReference type="GO" id="GO:0043565">
    <property type="term" value="F:sequence-specific DNA binding"/>
    <property type="evidence" value="ECO:0007669"/>
    <property type="project" value="InterPro"/>
</dbReference>
<dbReference type="FunFam" id="2.20.25.80:FF:000006">
    <property type="entry name" value="WRKY transcription factor"/>
    <property type="match status" value="1"/>
</dbReference>
<keyword evidence="6" id="KW-0539">Nucleus</keyword>
<evidence type="ECO:0000256" key="4">
    <source>
        <dbReference type="ARBA" id="ARBA00023125"/>
    </source>
</evidence>
<evidence type="ECO:0000256" key="5">
    <source>
        <dbReference type="ARBA" id="ARBA00023163"/>
    </source>
</evidence>
<dbReference type="Proteomes" id="UP000250235">
    <property type="component" value="Unassembled WGS sequence"/>
</dbReference>
<dbReference type="InterPro" id="IPR003657">
    <property type="entry name" value="WRKY_dom"/>
</dbReference>
<feature type="domain" description="WRKY" evidence="8">
    <location>
        <begin position="434"/>
        <end position="499"/>
    </location>
</feature>
<keyword evidence="10" id="KW-1185">Reference proteome</keyword>
<dbReference type="GO" id="GO:0005634">
    <property type="term" value="C:nucleus"/>
    <property type="evidence" value="ECO:0007669"/>
    <property type="project" value="UniProtKB-SubCell"/>
</dbReference>
<keyword evidence="2" id="KW-0677">Repeat</keyword>
<feature type="domain" description="WRKY" evidence="8">
    <location>
        <begin position="265"/>
        <end position="329"/>
    </location>
</feature>
<evidence type="ECO:0000256" key="3">
    <source>
        <dbReference type="ARBA" id="ARBA00023015"/>
    </source>
</evidence>
<dbReference type="PROSITE" id="PS50811">
    <property type="entry name" value="WRKY"/>
    <property type="match status" value="2"/>
</dbReference>
<reference evidence="9 10" key="1">
    <citation type="journal article" date="2015" name="Proc. Natl. Acad. Sci. U.S.A.">
        <title>The resurrection genome of Boea hygrometrica: A blueprint for survival of dehydration.</title>
        <authorList>
            <person name="Xiao L."/>
            <person name="Yang G."/>
            <person name="Zhang L."/>
            <person name="Yang X."/>
            <person name="Zhao S."/>
            <person name="Ji Z."/>
            <person name="Zhou Q."/>
            <person name="Hu M."/>
            <person name="Wang Y."/>
            <person name="Chen M."/>
            <person name="Xu Y."/>
            <person name="Jin H."/>
            <person name="Xiao X."/>
            <person name="Hu G."/>
            <person name="Bao F."/>
            <person name="Hu Y."/>
            <person name="Wan P."/>
            <person name="Li L."/>
            <person name="Deng X."/>
            <person name="Kuang T."/>
            <person name="Xiang C."/>
            <person name="Zhu J.K."/>
            <person name="Oliver M.J."/>
            <person name="He Y."/>
        </authorList>
    </citation>
    <scope>NUCLEOTIDE SEQUENCE [LARGE SCALE GENOMIC DNA]</scope>
    <source>
        <strain evidence="10">cv. XS01</strain>
    </source>
</reference>
<keyword evidence="4" id="KW-0238">DNA-binding</keyword>
<evidence type="ECO:0000313" key="9">
    <source>
        <dbReference type="EMBL" id="KZV36245.1"/>
    </source>
</evidence>
<dbReference type="InterPro" id="IPR036576">
    <property type="entry name" value="WRKY_dom_sf"/>
</dbReference>
<dbReference type="GO" id="GO:0003700">
    <property type="term" value="F:DNA-binding transcription factor activity"/>
    <property type="evidence" value="ECO:0007669"/>
    <property type="project" value="InterPro"/>
</dbReference>
<feature type="region of interest" description="Disordered" evidence="7">
    <location>
        <begin position="157"/>
        <end position="183"/>
    </location>
</feature>
<dbReference type="Gene3D" id="2.20.25.80">
    <property type="entry name" value="WRKY domain"/>
    <property type="match status" value="2"/>
</dbReference>
<evidence type="ECO:0000259" key="8">
    <source>
        <dbReference type="PROSITE" id="PS50811"/>
    </source>
</evidence>
<dbReference type="SUPFAM" id="SSF118290">
    <property type="entry name" value="WRKY DNA-binding domain"/>
    <property type="match status" value="2"/>
</dbReference>
<evidence type="ECO:0000256" key="2">
    <source>
        <dbReference type="ARBA" id="ARBA00022737"/>
    </source>
</evidence>
<dbReference type="FunFam" id="2.20.25.80:FF:000001">
    <property type="entry name" value="WRKY transcription factor 33"/>
    <property type="match status" value="1"/>
</dbReference>
<dbReference type="PANTHER" id="PTHR31221">
    <property type="entry name" value="WRKY TRANSCRIPTION FACTOR PROTEIN 1-RELATED"/>
    <property type="match status" value="1"/>
</dbReference>
<dbReference type="AlphaFoldDB" id="A0A2Z7BW09"/>
<dbReference type="SMART" id="SM00774">
    <property type="entry name" value="WRKY"/>
    <property type="match status" value="2"/>
</dbReference>
<evidence type="ECO:0000256" key="1">
    <source>
        <dbReference type="ARBA" id="ARBA00004123"/>
    </source>
</evidence>
<comment type="subcellular location">
    <subcellularLocation>
        <location evidence="1">Nucleus</location>
    </subcellularLocation>
</comment>
<keyword evidence="3" id="KW-0805">Transcription regulation</keyword>
<keyword evidence="5" id="KW-0804">Transcription</keyword>
<dbReference type="PANTHER" id="PTHR31221:SF338">
    <property type="entry name" value="OS08G0499300 PROTEIN"/>
    <property type="match status" value="1"/>
</dbReference>
<protein>
    <submittedName>
        <fullName evidence="9">Putative WRKY transcription factor 2-like</fullName>
    </submittedName>
</protein>
<feature type="compositionally biased region" description="Basic and acidic residues" evidence="7">
    <location>
        <begin position="172"/>
        <end position="183"/>
    </location>
</feature>
<proteinExistence type="predicted"/>
<name>A0A2Z7BW09_9LAMI</name>
<sequence length="621" mass="68058">MGGFDDRVIMMEDWMLPSPSPRAFFSSRVGGDIAAEYTECVNDSRIDLAPEVQDASGNAVEKNGMLAFVVAEEGSNRNVLSEGKMSSSGGLMERITARTGFNALRLNTESIRPSEISTCAEVPSPRLAIPLGLSPTILLDSPVFLSNPLVLPSPTTGKFAPSGSVQNSSVMRDNRGKGREKTFEDSSSFAFRSVAESNLFPDIKAVNDVNPSSLSPQPFPSVRDSSHLENPALCQVYLSDDENSPSFNEPQEYDGDHLSSGCLNADGGPSDDGYNWRKYGQKNVKASEYPRSYYKCTHANCAVKKKVERTQDGQITEIIYKGAHNHSKPPPDRRQDVLEATSSVPLNQECNYGTSGFQFKNGTIFESGEDVDASSTLLNDNDEDDHATHISASIGYDEGEESESKRRRIENYAQEMSGSARATREPRVVVQTTSDVDILDDGYRWRKYGQKVVKGNPNPRSYYKCTSLGCNVRKHVERACHDLKSVITTYEGKHNHDVPAARNSSHVNSVQVSTAASSHISKPELPQLQCSTSHFERTLVRSFGRQSGLQPGSQPGYAFGTSHQAGLRNLGMAVLGPNQGKLSALPVHPYTGHQPLPVNSTDMMLPKEEPNQLRDEVDFTF</sequence>
<dbReference type="InterPro" id="IPR044810">
    <property type="entry name" value="WRKY_plant"/>
</dbReference>
<evidence type="ECO:0000256" key="6">
    <source>
        <dbReference type="ARBA" id="ARBA00023242"/>
    </source>
</evidence>
<evidence type="ECO:0000256" key="7">
    <source>
        <dbReference type="SAM" id="MobiDB-lite"/>
    </source>
</evidence>